<reference evidence="5 6" key="1">
    <citation type="submission" date="2015-10" db="EMBL/GenBank/DDBJ databases">
        <title>Corynebacteirum lowii and Corynebacterium oculi species nova, derived from human clinical disease and and emended description of Corynebacterium mastiditis.</title>
        <authorList>
            <person name="Bernard K."/>
            <person name="Pacheco A.L."/>
            <person name="Mcdougall C."/>
            <person name="Burtx T."/>
            <person name="Weibe D."/>
            <person name="Tyler S."/>
            <person name="Olson A.B."/>
            <person name="Cnockaert M."/>
            <person name="Eguchi H."/>
            <person name="Kuwahara T."/>
            <person name="Nakayama-Imaohji H."/>
            <person name="Boudewijins M."/>
            <person name="Van Hoecke F."/>
            <person name="Bernier A.-M."/>
            <person name="Vandamme P."/>
        </authorList>
    </citation>
    <scope>NUCLEOTIDE SEQUENCE [LARGE SCALE GENOMIC DNA]</scope>
    <source>
        <strain evidence="5 6">NML 130206</strain>
    </source>
</reference>
<comment type="caution">
    <text evidence="5">The sequence shown here is derived from an EMBL/GenBank/DDBJ whole genome shotgun (WGS) entry which is preliminary data.</text>
</comment>
<dbReference type="GO" id="GO:0003700">
    <property type="term" value="F:DNA-binding transcription factor activity"/>
    <property type="evidence" value="ECO:0007669"/>
    <property type="project" value="InterPro"/>
</dbReference>
<evidence type="ECO:0000313" key="5">
    <source>
        <dbReference type="EMBL" id="KQB86958.1"/>
    </source>
</evidence>
<dbReference type="SUPFAM" id="SSF46785">
    <property type="entry name" value="Winged helix' DNA-binding domain"/>
    <property type="match status" value="1"/>
</dbReference>
<keyword evidence="6" id="KW-1185">Reference proteome</keyword>
<keyword evidence="3" id="KW-0804">Transcription</keyword>
<dbReference type="Pfam" id="PF00392">
    <property type="entry name" value="GntR"/>
    <property type="match status" value="1"/>
</dbReference>
<dbReference type="PANTHER" id="PTHR38445">
    <property type="entry name" value="HTH-TYPE TRANSCRIPTIONAL REPRESSOR YTRA"/>
    <property type="match status" value="1"/>
</dbReference>
<sequence length="124" mass="13691">MDEAAAPLFQQIAQLIEDSIVEGTLAAGQRAPSTNELAAFHKINPATARKGLTLLVESGVLMKRRGVGMFVTESAREIIMDRRREQFPGAYLAPMIDEALRLNLNRAQLHDLVDRVAESRGLYS</sequence>
<dbReference type="InterPro" id="IPR036388">
    <property type="entry name" value="WH-like_DNA-bd_sf"/>
</dbReference>
<dbReference type="CDD" id="cd07377">
    <property type="entry name" value="WHTH_GntR"/>
    <property type="match status" value="1"/>
</dbReference>
<accession>A0A0Q0UFS7</accession>
<dbReference type="EMBL" id="LKEV01000001">
    <property type="protein sequence ID" value="KQB86958.1"/>
    <property type="molecule type" value="Genomic_DNA"/>
</dbReference>
<dbReference type="InterPro" id="IPR036390">
    <property type="entry name" value="WH_DNA-bd_sf"/>
</dbReference>
<dbReference type="Gene3D" id="1.10.10.10">
    <property type="entry name" value="Winged helix-like DNA-binding domain superfamily/Winged helix DNA-binding domain"/>
    <property type="match status" value="1"/>
</dbReference>
<keyword evidence="1" id="KW-0805">Transcription regulation</keyword>
<dbReference type="AlphaFoldDB" id="A0A0Q0UFS7"/>
<evidence type="ECO:0000256" key="2">
    <source>
        <dbReference type="ARBA" id="ARBA00023125"/>
    </source>
</evidence>
<proteinExistence type="predicted"/>
<gene>
    <name evidence="5" type="primary">yurK</name>
    <name evidence="5" type="ORF">Clow_00003</name>
</gene>
<dbReference type="InterPro" id="IPR000524">
    <property type="entry name" value="Tscrpt_reg_HTH_GntR"/>
</dbReference>
<dbReference type="PATRIC" id="fig|1544413.3.peg.3"/>
<evidence type="ECO:0000256" key="3">
    <source>
        <dbReference type="ARBA" id="ARBA00023163"/>
    </source>
</evidence>
<protein>
    <submittedName>
        <fullName evidence="5">Putative HTH-type transcriptional regulator YurK</fullName>
    </submittedName>
</protein>
<evidence type="ECO:0000313" key="6">
    <source>
        <dbReference type="Proteomes" id="UP000050488"/>
    </source>
</evidence>
<dbReference type="OrthoDB" id="162505at2"/>
<dbReference type="PANTHER" id="PTHR38445:SF10">
    <property type="entry name" value="GNTR-FAMILY TRANSCRIPTIONAL REGULATOR"/>
    <property type="match status" value="1"/>
</dbReference>
<evidence type="ECO:0000256" key="1">
    <source>
        <dbReference type="ARBA" id="ARBA00023015"/>
    </source>
</evidence>
<keyword evidence="2" id="KW-0238">DNA-binding</keyword>
<dbReference type="GO" id="GO:0003677">
    <property type="term" value="F:DNA binding"/>
    <property type="evidence" value="ECO:0007669"/>
    <property type="project" value="UniProtKB-KW"/>
</dbReference>
<name>A0A0Q0UFS7_9CORY</name>
<dbReference type="RefSeq" id="WP_055174569.1">
    <property type="nucleotide sequence ID" value="NZ_JAUSQY010000001.1"/>
</dbReference>
<feature type="domain" description="HTH gntR-type" evidence="4">
    <location>
        <begin position="6"/>
        <end position="74"/>
    </location>
</feature>
<dbReference type="PROSITE" id="PS50949">
    <property type="entry name" value="HTH_GNTR"/>
    <property type="match status" value="1"/>
</dbReference>
<dbReference type="SMART" id="SM00345">
    <property type="entry name" value="HTH_GNTR"/>
    <property type="match status" value="1"/>
</dbReference>
<dbReference type="STRING" id="1544413.Clow_00003"/>
<evidence type="ECO:0000259" key="4">
    <source>
        <dbReference type="PROSITE" id="PS50949"/>
    </source>
</evidence>
<dbReference type="Proteomes" id="UP000050488">
    <property type="component" value="Unassembled WGS sequence"/>
</dbReference>
<organism evidence="5 6">
    <name type="scientific">Corynebacterium lowii</name>
    <dbReference type="NCBI Taxonomy" id="1544413"/>
    <lineage>
        <taxon>Bacteria</taxon>
        <taxon>Bacillati</taxon>
        <taxon>Actinomycetota</taxon>
        <taxon>Actinomycetes</taxon>
        <taxon>Mycobacteriales</taxon>
        <taxon>Corynebacteriaceae</taxon>
        <taxon>Corynebacterium</taxon>
    </lineage>
</organism>